<keyword evidence="12 13" id="KW-0439">Lignin degradation</keyword>
<dbReference type="CDD" id="cd13849">
    <property type="entry name" value="CuRO_1_LCC_plant"/>
    <property type="match status" value="1"/>
</dbReference>
<evidence type="ECO:0000256" key="12">
    <source>
        <dbReference type="ARBA" id="ARBA00023185"/>
    </source>
</evidence>
<dbReference type="PANTHER" id="PTHR11709">
    <property type="entry name" value="MULTI-COPPER OXIDASE"/>
    <property type="match status" value="1"/>
</dbReference>
<comment type="caution">
    <text evidence="17">The sequence shown here is derived from an EMBL/GenBank/DDBJ whole genome shotgun (WGS) entry which is preliminary data.</text>
</comment>
<evidence type="ECO:0000256" key="9">
    <source>
        <dbReference type="ARBA" id="ARBA00023002"/>
    </source>
</evidence>
<dbReference type="PROSITE" id="PS00080">
    <property type="entry name" value="MULTICOPPER_OXIDASE2"/>
    <property type="match status" value="1"/>
</dbReference>
<protein>
    <recommendedName>
        <fullName evidence="4 13">Laccase</fullName>
        <ecNumber evidence="4 13">1.10.3.2</ecNumber>
    </recommendedName>
    <alternativeName>
        <fullName evidence="13">Benzenediol:oxygen oxidoreductase</fullName>
    </alternativeName>
    <alternativeName>
        <fullName evidence="13">Diphenol oxidase</fullName>
    </alternativeName>
    <alternativeName>
        <fullName evidence="13">Urishiol oxidase</fullName>
    </alternativeName>
</protein>
<evidence type="ECO:0000256" key="10">
    <source>
        <dbReference type="ARBA" id="ARBA00023008"/>
    </source>
</evidence>
<keyword evidence="11" id="KW-0325">Glycoprotein</keyword>
<dbReference type="InterPro" id="IPR033138">
    <property type="entry name" value="Cu_oxidase_CS"/>
</dbReference>
<dbReference type="SUPFAM" id="SSF49503">
    <property type="entry name" value="Cupredoxins"/>
    <property type="match status" value="3"/>
</dbReference>
<dbReference type="FunFam" id="2.60.40.420:FF:000049">
    <property type="entry name" value="Laccase"/>
    <property type="match status" value="1"/>
</dbReference>
<dbReference type="InterPro" id="IPR001117">
    <property type="entry name" value="Cu-oxidase_2nd"/>
</dbReference>
<keyword evidence="10 13" id="KW-0186">Copper</keyword>
<dbReference type="CDD" id="cd13875">
    <property type="entry name" value="CuRO_2_LCC_plant"/>
    <property type="match status" value="1"/>
</dbReference>
<evidence type="ECO:0000256" key="7">
    <source>
        <dbReference type="ARBA" id="ARBA00022723"/>
    </source>
</evidence>
<dbReference type="Gene3D" id="2.60.40.420">
    <property type="entry name" value="Cupredoxins - blue copper proteins"/>
    <property type="match status" value="3"/>
</dbReference>
<comment type="catalytic activity">
    <reaction evidence="1 13">
        <text>4 hydroquinone + O2 = 4 benzosemiquinone + 2 H2O</text>
        <dbReference type="Rhea" id="RHEA:11276"/>
        <dbReference type="ChEBI" id="CHEBI:15377"/>
        <dbReference type="ChEBI" id="CHEBI:15379"/>
        <dbReference type="ChEBI" id="CHEBI:17594"/>
        <dbReference type="ChEBI" id="CHEBI:17977"/>
        <dbReference type="EC" id="1.10.3.2"/>
    </reaction>
</comment>
<dbReference type="EC" id="1.10.3.2" evidence="4 13"/>
<comment type="subcellular location">
    <subcellularLocation>
        <location evidence="2 13">Secreted</location>
        <location evidence="2 13">Extracellular space</location>
        <location evidence="2 13">Apoplast</location>
    </subcellularLocation>
</comment>
<dbReference type="InterPro" id="IPR045087">
    <property type="entry name" value="Cu-oxidase_fam"/>
</dbReference>
<evidence type="ECO:0000256" key="8">
    <source>
        <dbReference type="ARBA" id="ARBA00022737"/>
    </source>
</evidence>
<dbReference type="AlphaFoldDB" id="A0A9Q1GW89"/>
<evidence type="ECO:0000256" key="13">
    <source>
        <dbReference type="RuleBase" id="RU361119"/>
    </source>
</evidence>
<evidence type="ECO:0000259" key="16">
    <source>
        <dbReference type="Pfam" id="PF07732"/>
    </source>
</evidence>
<keyword evidence="9 13" id="KW-0560">Oxidoreductase</keyword>
<dbReference type="Pfam" id="PF07732">
    <property type="entry name" value="Cu-oxidase_3"/>
    <property type="match status" value="1"/>
</dbReference>
<gene>
    <name evidence="17" type="ORF">Cgig2_013557</name>
</gene>
<dbReference type="GO" id="GO:0046274">
    <property type="term" value="P:lignin catabolic process"/>
    <property type="evidence" value="ECO:0007669"/>
    <property type="project" value="UniProtKB-KW"/>
</dbReference>
<evidence type="ECO:0000259" key="14">
    <source>
        <dbReference type="Pfam" id="PF00394"/>
    </source>
</evidence>
<dbReference type="PANTHER" id="PTHR11709:SF443">
    <property type="entry name" value="LACCASE-15"/>
    <property type="match status" value="1"/>
</dbReference>
<evidence type="ECO:0000256" key="5">
    <source>
        <dbReference type="ARBA" id="ARBA00022523"/>
    </source>
</evidence>
<dbReference type="OrthoDB" id="2121828at2759"/>
<feature type="domain" description="Plastocyanin-like" evidence="16">
    <location>
        <begin position="2"/>
        <end position="115"/>
    </location>
</feature>
<dbReference type="NCBIfam" id="TIGR03389">
    <property type="entry name" value="laccase"/>
    <property type="match status" value="1"/>
</dbReference>
<evidence type="ECO:0000256" key="11">
    <source>
        <dbReference type="ARBA" id="ARBA00023180"/>
    </source>
</evidence>
<proteinExistence type="inferred from homology"/>
<comment type="cofactor">
    <cofactor evidence="13">
        <name>Cu cation</name>
        <dbReference type="ChEBI" id="CHEBI:23378"/>
    </cofactor>
    <text evidence="13">Binds 4 Cu cations per monomer.</text>
</comment>
<keyword evidence="18" id="KW-1185">Reference proteome</keyword>
<comment type="function">
    <text evidence="13">Lignin degradation and detoxification of lignin-derived products.</text>
</comment>
<dbReference type="InterPro" id="IPR011706">
    <property type="entry name" value="Cu-oxidase_C"/>
</dbReference>
<dbReference type="GO" id="GO:0048046">
    <property type="term" value="C:apoplast"/>
    <property type="evidence" value="ECO:0007669"/>
    <property type="project" value="UniProtKB-SubCell"/>
</dbReference>
<dbReference type="Pfam" id="PF07731">
    <property type="entry name" value="Cu-oxidase_2"/>
    <property type="match status" value="1"/>
</dbReference>
<dbReference type="GO" id="GO:0052716">
    <property type="term" value="F:hydroquinone:oxygen oxidoreductase activity"/>
    <property type="evidence" value="ECO:0007669"/>
    <property type="project" value="UniProtKB-EC"/>
</dbReference>
<accession>A0A9Q1GW89</accession>
<dbReference type="InterPro" id="IPR008972">
    <property type="entry name" value="Cupredoxin"/>
</dbReference>
<keyword evidence="5 13" id="KW-0052">Apoplast</keyword>
<dbReference type="Proteomes" id="UP001153076">
    <property type="component" value="Unassembled WGS sequence"/>
</dbReference>
<dbReference type="InterPro" id="IPR034285">
    <property type="entry name" value="CuRO_2_LCC"/>
</dbReference>
<evidence type="ECO:0000313" key="18">
    <source>
        <dbReference type="Proteomes" id="UP001153076"/>
    </source>
</evidence>
<name>A0A9Q1GW89_9CARY</name>
<evidence type="ECO:0000256" key="4">
    <source>
        <dbReference type="ARBA" id="ARBA00012297"/>
    </source>
</evidence>
<keyword evidence="6 13" id="KW-0964">Secreted</keyword>
<evidence type="ECO:0000256" key="2">
    <source>
        <dbReference type="ARBA" id="ARBA00004271"/>
    </source>
</evidence>
<dbReference type="Pfam" id="PF00394">
    <property type="entry name" value="Cu-oxidase"/>
    <property type="match status" value="1"/>
</dbReference>
<dbReference type="CDD" id="cd13897">
    <property type="entry name" value="CuRO_3_LCC_plant"/>
    <property type="match status" value="1"/>
</dbReference>
<dbReference type="EMBL" id="JAKOGI010001324">
    <property type="protein sequence ID" value="KAJ8426255.1"/>
    <property type="molecule type" value="Genomic_DNA"/>
</dbReference>
<dbReference type="InterPro" id="IPR017761">
    <property type="entry name" value="Laccase"/>
</dbReference>
<evidence type="ECO:0000256" key="6">
    <source>
        <dbReference type="ARBA" id="ARBA00022525"/>
    </source>
</evidence>
<evidence type="ECO:0000256" key="1">
    <source>
        <dbReference type="ARBA" id="ARBA00000349"/>
    </source>
</evidence>
<comment type="similarity">
    <text evidence="3 13">Belongs to the multicopper oxidase family.</text>
</comment>
<keyword evidence="7 13" id="KW-0479">Metal-binding</keyword>
<dbReference type="GO" id="GO:0005507">
    <property type="term" value="F:copper ion binding"/>
    <property type="evidence" value="ECO:0007669"/>
    <property type="project" value="InterPro"/>
</dbReference>
<keyword evidence="8 13" id="KW-0677">Repeat</keyword>
<evidence type="ECO:0000259" key="15">
    <source>
        <dbReference type="Pfam" id="PF07731"/>
    </source>
</evidence>
<evidence type="ECO:0000256" key="3">
    <source>
        <dbReference type="ARBA" id="ARBA00010609"/>
    </source>
</evidence>
<dbReference type="InterPro" id="IPR002355">
    <property type="entry name" value="Cu_oxidase_Cu_BS"/>
</dbReference>
<dbReference type="PROSITE" id="PS00079">
    <property type="entry name" value="MULTICOPPER_OXIDASE1"/>
    <property type="match status" value="1"/>
</dbReference>
<evidence type="ECO:0000313" key="17">
    <source>
        <dbReference type="EMBL" id="KAJ8426255.1"/>
    </source>
</evidence>
<sequence length="535" mass="60632">MVKEAPYTRLCHTKPILTVNGKFPGPTLYVYKGDTIKVKVINRGQHNITFHWHGVKQPRNPWSDGPEYVTQCPIKPGASFNQRVIFSDEEGTLWWHAHSDWARATSYGAIVIYPKPGTSYPFPKPDLEVPIMLGEWWRRDIYEVFYEFQETGGEPNVSDAFTINGQPGDLYPCSSAETFKLVVQYGKTVLLRMINAAMNDILFYAIANHSITVVGTDASYTKPLTRDYIAIAPGETMDCLLHANQQPGRYYMAARAYSSGVNVSFDNTTTTAILEYDDKNYNTLSTPSLPYLPYYNDTNASFSFTSSLRSLASKDHPVHVPKTVNHRMYSTISINTLPCPNDSCEGPNGTRFAASVTNISFVLPTTSILESYYYHIKGVYAKRFPRYPPLVFNYTAEYQDLRLETPTLSTQVRVLKYNSTMEMTFQSTNLVAGVDHPMHLHGQSFYVVGSGFGNFNKNKDPRNYNLVDPPIQNTVVVPKNGWTTIRFKAQNPGVWYMHCHLERHLTWGMMTTFIVKDGEDKNSRMLPPPLDMPPC</sequence>
<reference evidence="17" key="1">
    <citation type="submission" date="2022-04" db="EMBL/GenBank/DDBJ databases">
        <title>Carnegiea gigantea Genome sequencing and assembly v2.</title>
        <authorList>
            <person name="Copetti D."/>
            <person name="Sanderson M.J."/>
            <person name="Burquez A."/>
            <person name="Wojciechowski M.F."/>
        </authorList>
    </citation>
    <scope>NUCLEOTIDE SEQUENCE</scope>
    <source>
        <strain evidence="17">SGP5-SGP5p</strain>
        <tissue evidence="17">Aerial part</tissue>
    </source>
</reference>
<feature type="domain" description="Plastocyanin-like" evidence="15">
    <location>
        <begin position="384"/>
        <end position="518"/>
    </location>
</feature>
<feature type="domain" description="Plastocyanin-like" evidence="14">
    <location>
        <begin position="129"/>
        <end position="277"/>
    </location>
</feature>
<organism evidence="17 18">
    <name type="scientific">Carnegiea gigantea</name>
    <dbReference type="NCBI Taxonomy" id="171969"/>
    <lineage>
        <taxon>Eukaryota</taxon>
        <taxon>Viridiplantae</taxon>
        <taxon>Streptophyta</taxon>
        <taxon>Embryophyta</taxon>
        <taxon>Tracheophyta</taxon>
        <taxon>Spermatophyta</taxon>
        <taxon>Magnoliopsida</taxon>
        <taxon>eudicotyledons</taxon>
        <taxon>Gunneridae</taxon>
        <taxon>Pentapetalae</taxon>
        <taxon>Caryophyllales</taxon>
        <taxon>Cactineae</taxon>
        <taxon>Cactaceae</taxon>
        <taxon>Cactoideae</taxon>
        <taxon>Echinocereeae</taxon>
        <taxon>Carnegiea</taxon>
    </lineage>
</organism>
<dbReference type="InterPro" id="IPR011707">
    <property type="entry name" value="Cu-oxidase-like_N"/>
</dbReference>
<dbReference type="InterPro" id="IPR034289">
    <property type="entry name" value="CuRO_3_LCC"/>
</dbReference>
<dbReference type="InterPro" id="IPR034288">
    <property type="entry name" value="CuRO_1_LCC"/>
</dbReference>